<name>A0ABS5H0T6_9BURK</name>
<dbReference type="EMBL" id="JAGSPK010000002">
    <property type="protein sequence ID" value="MBR7792320.1"/>
    <property type="molecule type" value="Genomic_DNA"/>
</dbReference>
<accession>A0ABS5H0T6</accession>
<sequence>MSDLSVTSRAFSTRPQSKWFDVVPALGISSIDHLFNRLDGAYPFYWRSNFPDAQSVENWKESWVEVFDSEKLSFDEVKFGLKTVRVEYERPPTLKQFLSACRPAVDPYEAYQAAFTGQIARDQGKHGVWPSPAVFWAAMSMWSELRSQTYSAIEKRWAATLKAELAKGEWDEIPKVNAHPALGYTPMRSVEDEARMQDELKKVWKRADSAFDHLTWARKLIARVEAGDKTVPLQAEKNAREVLGLKVVA</sequence>
<protein>
    <submittedName>
        <fullName evidence="1">Uncharacterized protein</fullName>
    </submittedName>
</protein>
<gene>
    <name evidence="1" type="ORF">KDM87_06880</name>
</gene>
<dbReference type="RefSeq" id="WP_212678380.1">
    <property type="nucleotide sequence ID" value="NZ_JAGSPK010000002.1"/>
</dbReference>
<dbReference type="InterPro" id="IPR009731">
    <property type="entry name" value="P-like"/>
</dbReference>
<dbReference type="Proteomes" id="UP000682982">
    <property type="component" value="Unassembled WGS sequence"/>
</dbReference>
<reference evidence="1 2" key="1">
    <citation type="submission" date="2021-04" db="EMBL/GenBank/DDBJ databases">
        <title>novel species isolated from subtropical streams in China.</title>
        <authorList>
            <person name="Lu H."/>
        </authorList>
    </citation>
    <scope>NUCLEOTIDE SEQUENCE [LARGE SCALE GENOMIC DNA]</scope>
    <source>
        <strain evidence="1 2">FT147W</strain>
    </source>
</reference>
<evidence type="ECO:0000313" key="2">
    <source>
        <dbReference type="Proteomes" id="UP000682982"/>
    </source>
</evidence>
<keyword evidence="2" id="KW-1185">Reference proteome</keyword>
<organism evidence="1 2">
    <name type="scientific">Undibacterium rivi</name>
    <dbReference type="NCBI Taxonomy" id="2828729"/>
    <lineage>
        <taxon>Bacteria</taxon>
        <taxon>Pseudomonadati</taxon>
        <taxon>Pseudomonadota</taxon>
        <taxon>Betaproteobacteria</taxon>
        <taxon>Burkholderiales</taxon>
        <taxon>Oxalobacteraceae</taxon>
        <taxon>Undibacterium</taxon>
    </lineage>
</organism>
<evidence type="ECO:0000313" key="1">
    <source>
        <dbReference type="EMBL" id="MBR7792320.1"/>
    </source>
</evidence>
<comment type="caution">
    <text evidence="1">The sequence shown here is derived from an EMBL/GenBank/DDBJ whole genome shotgun (WGS) entry which is preliminary data.</text>
</comment>
<dbReference type="Pfam" id="PF06992">
    <property type="entry name" value="Phage_lambda_P"/>
    <property type="match status" value="1"/>
</dbReference>
<proteinExistence type="predicted"/>